<dbReference type="SUPFAM" id="SSF53335">
    <property type="entry name" value="S-adenosyl-L-methionine-dependent methyltransferases"/>
    <property type="match status" value="1"/>
</dbReference>
<keyword evidence="4" id="KW-0949">S-adenosyl-L-methionine</keyword>
<dbReference type="GO" id="GO:0032259">
    <property type="term" value="P:methylation"/>
    <property type="evidence" value="ECO:0007669"/>
    <property type="project" value="UniProtKB-KW"/>
</dbReference>
<evidence type="ECO:0000256" key="9">
    <source>
        <dbReference type="ARBA" id="ARBA00047885"/>
    </source>
</evidence>
<dbReference type="AlphaFoldDB" id="A0AAN7P9Y2"/>
<name>A0AAN7P9Y2_9COLE</name>
<keyword evidence="3" id="KW-0808">Transferase</keyword>
<evidence type="ECO:0000256" key="4">
    <source>
        <dbReference type="ARBA" id="ARBA00022691"/>
    </source>
</evidence>
<comment type="catalytic activity">
    <reaction evidence="10">
        <text>N-terminal L-alanyl-L-prolyl-L-lysyl-[protein] + 3 S-adenosyl-L-methionine = N-terminal N,N,N-trimethyl-L-alanyl-L-prolyl-L-lysyl-[protein] + 3 S-adenosyl-L-homocysteine + 3 H(+)</text>
        <dbReference type="Rhea" id="RHEA:54712"/>
        <dbReference type="Rhea" id="RHEA-COMP:13785"/>
        <dbReference type="Rhea" id="RHEA-COMP:13971"/>
        <dbReference type="ChEBI" id="CHEBI:15378"/>
        <dbReference type="ChEBI" id="CHEBI:57856"/>
        <dbReference type="ChEBI" id="CHEBI:59789"/>
        <dbReference type="ChEBI" id="CHEBI:138057"/>
        <dbReference type="ChEBI" id="CHEBI:138315"/>
        <dbReference type="EC" id="2.1.1.244"/>
    </reaction>
</comment>
<dbReference type="FunFam" id="3.40.50.150:FF:000025">
    <property type="entry name" value="N-terminal Xaa-Pro-Lys N-methyltransferase 1"/>
    <property type="match status" value="1"/>
</dbReference>
<evidence type="ECO:0000256" key="6">
    <source>
        <dbReference type="ARBA" id="ARBA00039449"/>
    </source>
</evidence>
<accession>A0AAN7P9Y2</accession>
<evidence type="ECO:0000256" key="10">
    <source>
        <dbReference type="ARBA" id="ARBA00048167"/>
    </source>
</evidence>
<reference evidence="12" key="1">
    <citation type="submission" date="2023-01" db="EMBL/GenBank/DDBJ databases">
        <title>Key to firefly adult light organ development and bioluminescence: homeobox transcription factors regulate luciferase expression and transportation to peroxisome.</title>
        <authorList>
            <person name="Fu X."/>
        </authorList>
    </citation>
    <scope>NUCLEOTIDE SEQUENCE [LARGE SCALE GENOMIC DNA]</scope>
</reference>
<evidence type="ECO:0000256" key="3">
    <source>
        <dbReference type="ARBA" id="ARBA00022679"/>
    </source>
</evidence>
<dbReference type="GO" id="GO:0071885">
    <property type="term" value="F:N-terminal protein N-methyltransferase activity"/>
    <property type="evidence" value="ECO:0007669"/>
    <property type="project" value="UniProtKB-EC"/>
</dbReference>
<comment type="catalytic activity">
    <reaction evidence="8">
        <text>N-terminal L-seryl-L-prolyl-L-lysyl-[protein] + 3 S-adenosyl-L-methionine = N-terminal N,N,N-trimethyl-L-seryl-L-prolyl-L-lysyl-[protein] + 3 S-adenosyl-L-homocysteine + 3 H(+)</text>
        <dbReference type="Rhea" id="RHEA:54724"/>
        <dbReference type="Rhea" id="RHEA-COMP:13789"/>
        <dbReference type="Rhea" id="RHEA-COMP:13973"/>
        <dbReference type="ChEBI" id="CHEBI:15378"/>
        <dbReference type="ChEBI" id="CHEBI:57856"/>
        <dbReference type="ChEBI" id="CHEBI:59789"/>
        <dbReference type="ChEBI" id="CHEBI:138061"/>
        <dbReference type="ChEBI" id="CHEBI:138317"/>
        <dbReference type="EC" id="2.1.1.244"/>
    </reaction>
</comment>
<dbReference type="Gene3D" id="3.40.50.150">
    <property type="entry name" value="Vaccinia Virus protein VP39"/>
    <property type="match status" value="1"/>
</dbReference>
<sequence>MNKPVQKFYSDAEEYWSKIPPTIDGMLGGFGHISQIDIQGSKVFLQQLFKSKNPPGRLYAADCGAGIGRISKHLLLHIFEKVDLVEQSSSFLDKAKEYIGSKHISKVGSFMPVSLQDFVPEPNKYDIIWAQWVLGHLTDAHFVRFLEDCTKGLKPNGMIIVKENITSSGQVEIDERDSSLTRPIQTLKVLFEISGLDCYRQTKQSSFPKELYNVYMFALRPKTVVKELSENLNNSSIPIQNPFSNSDVENVLKPSKIESETSVEDKFKEFDNL</sequence>
<dbReference type="PANTHER" id="PTHR12753">
    <property type="entry name" value="AD-003 - RELATED"/>
    <property type="match status" value="1"/>
</dbReference>
<keyword evidence="2" id="KW-0489">Methyltransferase</keyword>
<dbReference type="CDD" id="cd02440">
    <property type="entry name" value="AdoMet_MTases"/>
    <property type="match status" value="1"/>
</dbReference>
<dbReference type="InterPro" id="IPR008576">
    <property type="entry name" value="MeTrfase_NTM1"/>
</dbReference>
<organism evidence="11 12">
    <name type="scientific">Aquatica leii</name>
    <dbReference type="NCBI Taxonomy" id="1421715"/>
    <lineage>
        <taxon>Eukaryota</taxon>
        <taxon>Metazoa</taxon>
        <taxon>Ecdysozoa</taxon>
        <taxon>Arthropoda</taxon>
        <taxon>Hexapoda</taxon>
        <taxon>Insecta</taxon>
        <taxon>Pterygota</taxon>
        <taxon>Neoptera</taxon>
        <taxon>Endopterygota</taxon>
        <taxon>Coleoptera</taxon>
        <taxon>Polyphaga</taxon>
        <taxon>Elateriformia</taxon>
        <taxon>Elateroidea</taxon>
        <taxon>Lampyridae</taxon>
        <taxon>Luciolinae</taxon>
        <taxon>Aquatica</taxon>
    </lineage>
</organism>
<dbReference type="InterPro" id="IPR029063">
    <property type="entry name" value="SAM-dependent_MTases_sf"/>
</dbReference>
<dbReference type="GO" id="GO:0005737">
    <property type="term" value="C:cytoplasm"/>
    <property type="evidence" value="ECO:0007669"/>
    <property type="project" value="TreeGrafter"/>
</dbReference>
<evidence type="ECO:0000256" key="2">
    <source>
        <dbReference type="ARBA" id="ARBA00022603"/>
    </source>
</evidence>
<protein>
    <recommendedName>
        <fullName evidence="6">Alpha N-terminal protein methyltransferase 1</fullName>
        <ecNumber evidence="5">2.1.1.244</ecNumber>
    </recommendedName>
    <alternativeName>
        <fullName evidence="7">X-Pro-Lys N-terminal protein methyltransferase 1</fullName>
    </alternativeName>
</protein>
<dbReference type="Proteomes" id="UP001353858">
    <property type="component" value="Unassembled WGS sequence"/>
</dbReference>
<evidence type="ECO:0000313" key="11">
    <source>
        <dbReference type="EMBL" id="KAK4880542.1"/>
    </source>
</evidence>
<dbReference type="EC" id="2.1.1.244" evidence="5"/>
<evidence type="ECO:0000256" key="8">
    <source>
        <dbReference type="ARBA" id="ARBA00047306"/>
    </source>
</evidence>
<evidence type="ECO:0000256" key="7">
    <source>
        <dbReference type="ARBA" id="ARBA00043129"/>
    </source>
</evidence>
<comment type="catalytic activity">
    <reaction evidence="9">
        <text>N-terminal L-prolyl-L-prolyl-L-lysyl-[protein] + 2 S-adenosyl-L-methionine = N-terminal N,N-dimethyl-L-prolyl-L-prolyl-L-lysyl-[protein] + 2 S-adenosyl-L-homocysteine + 2 H(+)</text>
        <dbReference type="Rhea" id="RHEA:54736"/>
        <dbReference type="Rhea" id="RHEA-COMP:13787"/>
        <dbReference type="Rhea" id="RHEA-COMP:13974"/>
        <dbReference type="ChEBI" id="CHEBI:15378"/>
        <dbReference type="ChEBI" id="CHEBI:57856"/>
        <dbReference type="ChEBI" id="CHEBI:59789"/>
        <dbReference type="ChEBI" id="CHEBI:138059"/>
        <dbReference type="ChEBI" id="CHEBI:138318"/>
        <dbReference type="EC" id="2.1.1.244"/>
    </reaction>
</comment>
<proteinExistence type="inferred from homology"/>
<dbReference type="PANTHER" id="PTHR12753:SF0">
    <property type="entry name" value="ALPHA N-TERMINAL PROTEIN METHYLTRANSFERASE 1"/>
    <property type="match status" value="1"/>
</dbReference>
<comment type="caution">
    <text evidence="11">The sequence shown here is derived from an EMBL/GenBank/DDBJ whole genome shotgun (WGS) entry which is preliminary data.</text>
</comment>
<comment type="similarity">
    <text evidence="1">Belongs to the methyltransferase superfamily. NTM1 family.</text>
</comment>
<evidence type="ECO:0000313" key="12">
    <source>
        <dbReference type="Proteomes" id="UP001353858"/>
    </source>
</evidence>
<gene>
    <name evidence="11" type="ORF">RN001_008688</name>
</gene>
<evidence type="ECO:0000256" key="1">
    <source>
        <dbReference type="ARBA" id="ARBA00009059"/>
    </source>
</evidence>
<dbReference type="EMBL" id="JARPUR010000003">
    <property type="protein sequence ID" value="KAK4880542.1"/>
    <property type="molecule type" value="Genomic_DNA"/>
</dbReference>
<evidence type="ECO:0000256" key="5">
    <source>
        <dbReference type="ARBA" id="ARBA00039112"/>
    </source>
</evidence>
<dbReference type="Pfam" id="PF05891">
    <property type="entry name" value="Methyltransf_PK"/>
    <property type="match status" value="1"/>
</dbReference>
<keyword evidence="12" id="KW-1185">Reference proteome</keyword>